<dbReference type="AlphaFoldDB" id="D4L9P4"/>
<accession>D4L9P4</accession>
<evidence type="ECO:0000259" key="18">
    <source>
        <dbReference type="Pfam" id="PF02880"/>
    </source>
</evidence>
<dbReference type="PROSITE" id="PS00710">
    <property type="entry name" value="PGM_PMM"/>
    <property type="match status" value="1"/>
</dbReference>
<comment type="similarity">
    <text evidence="5 14">Belongs to the phosphohexose mutase family.</text>
</comment>
<comment type="pathway">
    <text evidence="4">Lipid metabolism.</text>
</comment>
<evidence type="ECO:0000256" key="10">
    <source>
        <dbReference type="ARBA" id="ARBA00023235"/>
    </source>
</evidence>
<dbReference type="InterPro" id="IPR036900">
    <property type="entry name" value="A-D-PHexomutase_C_sf"/>
</dbReference>
<protein>
    <recommendedName>
        <fullName evidence="11">Phosphoglucomutase</fullName>
        <ecNumber evidence="6">5.4.2.2</ecNumber>
    </recommendedName>
    <alternativeName>
        <fullName evidence="13">Alpha-phosphoglucomutase</fullName>
    </alternativeName>
    <alternativeName>
        <fullName evidence="12">Glucose phosphomutase</fullName>
    </alternativeName>
</protein>
<dbReference type="RefSeq" id="WP_015557247.1">
    <property type="nucleotide sequence ID" value="NC_021039.1"/>
</dbReference>
<evidence type="ECO:0000256" key="8">
    <source>
        <dbReference type="ARBA" id="ARBA00022723"/>
    </source>
</evidence>
<dbReference type="PANTHER" id="PTHR45745:SF1">
    <property type="entry name" value="PHOSPHOGLUCOMUTASE 2B-RELATED"/>
    <property type="match status" value="1"/>
</dbReference>
<dbReference type="GO" id="GO:0000287">
    <property type="term" value="F:magnesium ion binding"/>
    <property type="evidence" value="ECO:0007669"/>
    <property type="project" value="InterPro"/>
</dbReference>
<evidence type="ECO:0000259" key="16">
    <source>
        <dbReference type="Pfam" id="PF02878"/>
    </source>
</evidence>
<dbReference type="Pfam" id="PF00408">
    <property type="entry name" value="PGM_PMM_IV"/>
    <property type="match status" value="1"/>
</dbReference>
<dbReference type="SUPFAM" id="SSF53738">
    <property type="entry name" value="Phosphoglucomutase, first 3 domains"/>
    <property type="match status" value="3"/>
</dbReference>
<dbReference type="EC" id="5.4.2.2" evidence="6"/>
<dbReference type="InterPro" id="IPR016066">
    <property type="entry name" value="A-D-PHexomutase_CS"/>
</dbReference>
<evidence type="ECO:0000256" key="3">
    <source>
        <dbReference type="ARBA" id="ARBA00005164"/>
    </source>
</evidence>
<keyword evidence="9 14" id="KW-0460">Magnesium</keyword>
<evidence type="ECO:0000256" key="5">
    <source>
        <dbReference type="ARBA" id="ARBA00010231"/>
    </source>
</evidence>
<dbReference type="Gene3D" id="3.40.120.10">
    <property type="entry name" value="Alpha-D-Glucose-1,6-Bisphosphate, subunit A, domain 3"/>
    <property type="match status" value="3"/>
</dbReference>
<keyword evidence="8 14" id="KW-0479">Metal-binding</keyword>
<dbReference type="Pfam" id="PF02880">
    <property type="entry name" value="PGM_PMM_III"/>
    <property type="match status" value="1"/>
</dbReference>
<gene>
    <name evidence="19" type="ordered locus">RUM_00620</name>
</gene>
<evidence type="ECO:0000313" key="19">
    <source>
        <dbReference type="EMBL" id="CBL16339.1"/>
    </source>
</evidence>
<dbReference type="STRING" id="213810.RUM_00620"/>
<dbReference type="Pfam" id="PF02879">
    <property type="entry name" value="PGM_PMM_II"/>
    <property type="match status" value="1"/>
</dbReference>
<dbReference type="GO" id="GO:0004614">
    <property type="term" value="F:phosphoglucomutase activity"/>
    <property type="evidence" value="ECO:0007669"/>
    <property type="project" value="UniProtKB-EC"/>
</dbReference>
<evidence type="ECO:0000256" key="13">
    <source>
        <dbReference type="ARBA" id="ARBA00041467"/>
    </source>
</evidence>
<dbReference type="CDD" id="cd05799">
    <property type="entry name" value="PGM2"/>
    <property type="match status" value="1"/>
</dbReference>
<evidence type="ECO:0000256" key="6">
    <source>
        <dbReference type="ARBA" id="ARBA00012728"/>
    </source>
</evidence>
<evidence type="ECO:0000256" key="4">
    <source>
        <dbReference type="ARBA" id="ARBA00005189"/>
    </source>
</evidence>
<feature type="domain" description="Alpha-D-phosphohexomutase C-terminal" evidence="15">
    <location>
        <begin position="518"/>
        <end position="556"/>
    </location>
</feature>
<evidence type="ECO:0000313" key="20">
    <source>
        <dbReference type="Proteomes" id="UP000007054"/>
    </source>
</evidence>
<feature type="domain" description="Alpha-D-phosphohexomutase alpha/beta/alpha" evidence="17">
    <location>
        <begin position="209"/>
        <end position="315"/>
    </location>
</feature>
<organism evidence="19 20">
    <name type="scientific">Ruminococcus champanellensis (strain DSM 18848 / JCM 17042 / KCTC 15320 / 18P13)</name>
    <dbReference type="NCBI Taxonomy" id="213810"/>
    <lineage>
        <taxon>Bacteria</taxon>
        <taxon>Bacillati</taxon>
        <taxon>Bacillota</taxon>
        <taxon>Clostridia</taxon>
        <taxon>Eubacteriales</taxon>
        <taxon>Oscillospiraceae</taxon>
        <taxon>Ruminococcus</taxon>
    </lineage>
</organism>
<name>D4L9P4_RUMC1</name>
<keyword evidence="10 19" id="KW-0413">Isomerase</keyword>
<sequence>MNTMEKDLYHLWCEKAVDDADLQIELKQIADDADAIQDRFYRDLAFGTGGLRGVIGAGCNRLNIYTIRRATQGLADYVNADFQNPSVAIAYDSRIKSTVFAQTAAAVLAANGIHVHIYKELMPTPMLSFAVRQLHCDAGIVITASHNPSKYNGYKVYGSDGCQLTLDAAQRVTDYIEAHQMFDDVKTITFEEGLANGMISYIEQDVLDAYFENVLKQGIHTDLCASSGLKVVYTPLNGTGNKPVRTILKKIGITDVTVVPEQENPDGHFTTCPFPNPEIREALALGLKLCETCKPDLLLATDPDADRVGIAVPDGNGGYALISGNEMGAMLFEYICASHTQMGTMPKNPVVVKTIVTTDLVRAIAKEYGVEVIEVLTGFKFIGEQIGFLEKKGEESRYVFGFEESYGYLAGTYVRDKDAVVASMLIVEMAAYYRTKGITMIQARDALYEKYGMFLHSQQSFQFEGESGMLKMQQIMDQLRNDPPKTIGGLPVTNIADYEQSISTCVETGAVTKLTLPKSNVLAFTLTDGASVVIRPSGTEPKIKAYYTTTGKDRASAAALEAKLQEDFSGLLQ</sequence>
<evidence type="ECO:0000256" key="1">
    <source>
        <dbReference type="ARBA" id="ARBA00000443"/>
    </source>
</evidence>
<reference evidence="19" key="1">
    <citation type="submission" date="2010-03" db="EMBL/GenBank/DDBJ databases">
        <title>The genome sequence of Ruminococcus sp. 18P13.</title>
        <authorList>
            <consortium name="metaHIT consortium -- http://www.metahit.eu/"/>
            <person name="Pajon A."/>
            <person name="Turner K."/>
            <person name="Parkhill J."/>
            <person name="Bernalier A."/>
        </authorList>
    </citation>
    <scope>NUCLEOTIDE SEQUENCE [LARGE SCALE GENOMIC DNA]</scope>
    <source>
        <strain evidence="19">Type strain: 18P13</strain>
    </source>
</reference>
<dbReference type="PATRIC" id="fig|213810.4.peg.164"/>
<dbReference type="GO" id="GO:0005975">
    <property type="term" value="P:carbohydrate metabolic process"/>
    <property type="evidence" value="ECO:0007669"/>
    <property type="project" value="InterPro"/>
</dbReference>
<dbReference type="EMBL" id="FP929052">
    <property type="protein sequence ID" value="CBL16339.1"/>
    <property type="molecule type" value="Genomic_DNA"/>
</dbReference>
<dbReference type="KEGG" id="rch:RUM_00620"/>
<evidence type="ECO:0000259" key="15">
    <source>
        <dbReference type="Pfam" id="PF00408"/>
    </source>
</evidence>
<dbReference type="InterPro" id="IPR005846">
    <property type="entry name" value="A-D-PHexomutase_a/b/a-III"/>
</dbReference>
<comment type="cofactor">
    <cofactor evidence="2">
        <name>Mg(2+)</name>
        <dbReference type="ChEBI" id="CHEBI:18420"/>
    </cofactor>
</comment>
<dbReference type="Proteomes" id="UP000007054">
    <property type="component" value="Chromosome"/>
</dbReference>
<dbReference type="SUPFAM" id="SSF55957">
    <property type="entry name" value="Phosphoglucomutase, C-terminal domain"/>
    <property type="match status" value="1"/>
</dbReference>
<dbReference type="Gene3D" id="3.30.310.50">
    <property type="entry name" value="Alpha-D-phosphohexomutase, C-terminal domain"/>
    <property type="match status" value="1"/>
</dbReference>
<dbReference type="BioCyc" id="RCHA213810:RUM_RS00275-MONOMER"/>
<feature type="domain" description="Alpha-D-phosphohexomutase alpha/beta/alpha" evidence="16">
    <location>
        <begin position="45"/>
        <end position="179"/>
    </location>
</feature>
<dbReference type="PRINTS" id="PR00509">
    <property type="entry name" value="PGMPMM"/>
</dbReference>
<evidence type="ECO:0000256" key="11">
    <source>
        <dbReference type="ARBA" id="ARBA00039995"/>
    </source>
</evidence>
<evidence type="ECO:0000256" key="2">
    <source>
        <dbReference type="ARBA" id="ARBA00001946"/>
    </source>
</evidence>
<evidence type="ECO:0000256" key="9">
    <source>
        <dbReference type="ARBA" id="ARBA00022842"/>
    </source>
</evidence>
<reference evidence="19" key="2">
    <citation type="submission" date="2010-03" db="EMBL/GenBank/DDBJ databases">
        <authorList>
            <person name="Pajon A."/>
        </authorList>
    </citation>
    <scope>NUCLEOTIDE SEQUENCE</scope>
    <source>
        <strain evidence="19">Type strain: 18P13</strain>
    </source>
</reference>
<dbReference type="InterPro" id="IPR005843">
    <property type="entry name" value="A-D-PHexomutase_C"/>
</dbReference>
<feature type="domain" description="Alpha-D-phosphohexomutase alpha/beta/alpha" evidence="18">
    <location>
        <begin position="324"/>
        <end position="450"/>
    </location>
</feature>
<comment type="catalytic activity">
    <reaction evidence="1">
        <text>alpha-D-glucose 1-phosphate = alpha-D-glucose 6-phosphate</text>
        <dbReference type="Rhea" id="RHEA:23536"/>
        <dbReference type="ChEBI" id="CHEBI:58225"/>
        <dbReference type="ChEBI" id="CHEBI:58601"/>
        <dbReference type="EC" id="5.4.2.2"/>
    </reaction>
</comment>
<comment type="pathway">
    <text evidence="3">Glycolipid metabolism; diglucosyl-diacylglycerol biosynthesis.</text>
</comment>
<dbReference type="GO" id="GO:0008973">
    <property type="term" value="F:phosphopentomutase activity"/>
    <property type="evidence" value="ECO:0007669"/>
    <property type="project" value="TreeGrafter"/>
</dbReference>
<dbReference type="GO" id="GO:0006166">
    <property type="term" value="P:purine ribonucleoside salvage"/>
    <property type="evidence" value="ECO:0007669"/>
    <property type="project" value="TreeGrafter"/>
</dbReference>
<dbReference type="PANTHER" id="PTHR45745">
    <property type="entry name" value="PHOSPHOMANNOMUTASE 45A"/>
    <property type="match status" value="1"/>
</dbReference>
<keyword evidence="7" id="KW-0597">Phosphoprotein</keyword>
<dbReference type="InterPro" id="IPR005845">
    <property type="entry name" value="A-D-PHexomutase_a/b/a-II"/>
</dbReference>
<evidence type="ECO:0000256" key="14">
    <source>
        <dbReference type="RuleBase" id="RU004326"/>
    </source>
</evidence>
<dbReference type="OrthoDB" id="9806956at2"/>
<proteinExistence type="inferred from homology"/>
<dbReference type="Pfam" id="PF02878">
    <property type="entry name" value="PGM_PMM_I"/>
    <property type="match status" value="1"/>
</dbReference>
<dbReference type="InterPro" id="IPR005844">
    <property type="entry name" value="A-D-PHexomutase_a/b/a-I"/>
</dbReference>
<dbReference type="InterPro" id="IPR016055">
    <property type="entry name" value="A-D-PHexomutase_a/b/a-I/II/III"/>
</dbReference>
<dbReference type="GeneID" id="83154920"/>
<dbReference type="HOGENOM" id="CLU_016950_0_0_9"/>
<evidence type="ECO:0000256" key="12">
    <source>
        <dbReference type="ARBA" id="ARBA00041398"/>
    </source>
</evidence>
<dbReference type="InterPro" id="IPR005841">
    <property type="entry name" value="Alpha-D-phosphohexomutase_SF"/>
</dbReference>
<evidence type="ECO:0000256" key="7">
    <source>
        <dbReference type="ARBA" id="ARBA00022553"/>
    </source>
</evidence>
<evidence type="ECO:0000259" key="17">
    <source>
        <dbReference type="Pfam" id="PF02879"/>
    </source>
</evidence>
<keyword evidence="20" id="KW-1185">Reference proteome</keyword>